<protein>
    <recommendedName>
        <fullName evidence="4">NAD-dependent epimerase/dehydratase domain-containing protein</fullName>
    </recommendedName>
</protein>
<dbReference type="Pfam" id="PF01370">
    <property type="entry name" value="Epimerase"/>
    <property type="match status" value="1"/>
</dbReference>
<evidence type="ECO:0000313" key="6">
    <source>
        <dbReference type="Proteomes" id="UP001324427"/>
    </source>
</evidence>
<dbReference type="Gene3D" id="3.40.50.720">
    <property type="entry name" value="NAD(P)-binding Rossmann-like Domain"/>
    <property type="match status" value="1"/>
</dbReference>
<reference evidence="5 6" key="1">
    <citation type="submission" date="2021-11" db="EMBL/GenBank/DDBJ databases">
        <title>Black yeast isolated from Biological Soil Crust.</title>
        <authorList>
            <person name="Kurbessoian T."/>
        </authorList>
    </citation>
    <scope>NUCLEOTIDE SEQUENCE [LARGE SCALE GENOMIC DNA]</scope>
    <source>
        <strain evidence="5 6">CCFEE 5522</strain>
    </source>
</reference>
<feature type="domain" description="NAD-dependent epimerase/dehydratase" evidence="4">
    <location>
        <begin position="87"/>
        <end position="220"/>
    </location>
</feature>
<dbReference type="Proteomes" id="UP001324427">
    <property type="component" value="Unassembled WGS sequence"/>
</dbReference>
<organism evidence="5 6">
    <name type="scientific">Oleoguttula mirabilis</name>
    <dbReference type="NCBI Taxonomy" id="1507867"/>
    <lineage>
        <taxon>Eukaryota</taxon>
        <taxon>Fungi</taxon>
        <taxon>Dikarya</taxon>
        <taxon>Ascomycota</taxon>
        <taxon>Pezizomycotina</taxon>
        <taxon>Dothideomycetes</taxon>
        <taxon>Dothideomycetidae</taxon>
        <taxon>Mycosphaerellales</taxon>
        <taxon>Teratosphaeriaceae</taxon>
        <taxon>Oleoguttula</taxon>
    </lineage>
</organism>
<dbReference type="InterPro" id="IPR036291">
    <property type="entry name" value="NAD(P)-bd_dom_sf"/>
</dbReference>
<feature type="compositionally biased region" description="Low complexity" evidence="3">
    <location>
        <begin position="39"/>
        <end position="48"/>
    </location>
</feature>
<evidence type="ECO:0000256" key="1">
    <source>
        <dbReference type="ARBA" id="ARBA00023002"/>
    </source>
</evidence>
<evidence type="ECO:0000256" key="2">
    <source>
        <dbReference type="ARBA" id="ARBA00023445"/>
    </source>
</evidence>
<sequence length="435" mass="48067">MPPRFLERMQIQSAIHKAVFGEPEFDPPPYPSSHRRSESATSSSTTHSLLQDKPLPLAPSGPPQYALIERPGAGVSDMPALPKDSLVLVTGANGWQAMHVVDQLIAHGYRVRGTVRDAEKAVWTGRYFKDKYGPGKYMTAVIPNMLPQGAFDLAARGCSGVVHVASVMTFSPDPEEVVTPSIAGALNALEAAAREPSVKRFVYCSAAAAAVPQGSGMREDVTNESWNMSALNTAWEPPPYDVDRSWAVFSSSKMQAEQTVWRWYRARRPHFVLNTVLPSMLWGRMLDPQNQGYPTSVAQLKLIFDGNAAATSWAPPRKPIDRSTFPKLVRLTESDLEHFVDVQDSALLHVAALILPDVKGQRIFAAESSYNINSILQLLRGLYPNRVFEGDVSDHGVDLTVFRDAPKSKELLRRMGKQGWTDMETSVSRNCEAFF</sequence>
<name>A0AAV9J7R3_9PEZI</name>
<dbReference type="AlphaFoldDB" id="A0AAV9J7R3"/>
<accession>A0AAV9J7R3</accession>
<dbReference type="PANTHER" id="PTHR10366:SF562">
    <property type="entry name" value="ALDEHYDE REDUCTASE II (AFU_ORTHOLOGUE AFUA_1G11360)"/>
    <property type="match status" value="1"/>
</dbReference>
<dbReference type="EMBL" id="JAVFHQ010000061">
    <property type="protein sequence ID" value="KAK4540784.1"/>
    <property type="molecule type" value="Genomic_DNA"/>
</dbReference>
<evidence type="ECO:0000259" key="4">
    <source>
        <dbReference type="Pfam" id="PF01370"/>
    </source>
</evidence>
<dbReference type="SUPFAM" id="SSF51735">
    <property type="entry name" value="NAD(P)-binding Rossmann-fold domains"/>
    <property type="match status" value="1"/>
</dbReference>
<evidence type="ECO:0000256" key="3">
    <source>
        <dbReference type="SAM" id="MobiDB-lite"/>
    </source>
</evidence>
<keyword evidence="1" id="KW-0560">Oxidoreductase</keyword>
<proteinExistence type="inferred from homology"/>
<feature type="region of interest" description="Disordered" evidence="3">
    <location>
        <begin position="17"/>
        <end position="63"/>
    </location>
</feature>
<gene>
    <name evidence="5" type="ORF">LTR36_008861</name>
</gene>
<dbReference type="InterPro" id="IPR050425">
    <property type="entry name" value="NAD(P)_dehydrat-like"/>
</dbReference>
<dbReference type="GO" id="GO:0016616">
    <property type="term" value="F:oxidoreductase activity, acting on the CH-OH group of donors, NAD or NADP as acceptor"/>
    <property type="evidence" value="ECO:0007669"/>
    <property type="project" value="TreeGrafter"/>
</dbReference>
<keyword evidence="6" id="KW-1185">Reference proteome</keyword>
<dbReference type="InterPro" id="IPR001509">
    <property type="entry name" value="Epimerase_deHydtase"/>
</dbReference>
<dbReference type="PANTHER" id="PTHR10366">
    <property type="entry name" value="NAD DEPENDENT EPIMERASE/DEHYDRATASE"/>
    <property type="match status" value="1"/>
</dbReference>
<comment type="caution">
    <text evidence="5">The sequence shown here is derived from an EMBL/GenBank/DDBJ whole genome shotgun (WGS) entry which is preliminary data.</text>
</comment>
<comment type="similarity">
    <text evidence="2">Belongs to the NAD(P)-dependent epimerase/dehydratase family. Dihydroflavonol-4-reductase subfamily.</text>
</comment>
<evidence type="ECO:0000313" key="5">
    <source>
        <dbReference type="EMBL" id="KAK4540784.1"/>
    </source>
</evidence>